<protein>
    <submittedName>
        <fullName evidence="1">Uncharacterized protein</fullName>
    </submittedName>
</protein>
<evidence type="ECO:0000313" key="1">
    <source>
        <dbReference type="EMBL" id="QKF52828.1"/>
    </source>
</evidence>
<dbReference type="EMBL" id="CP053746">
    <property type="protein sequence ID" value="QKF52828.1"/>
    <property type="molecule type" value="Genomic_DNA"/>
</dbReference>
<dbReference type="Proteomes" id="UP000501989">
    <property type="component" value="Chromosome"/>
</dbReference>
<dbReference type="AlphaFoldDB" id="A0A6M8MVG9"/>
<gene>
    <name evidence="1" type="ORF">FX982_03820</name>
</gene>
<proteinExistence type="predicted"/>
<accession>A0A6M8MVG9</accession>
<name>A0A6M8MVG9_9PSED</name>
<keyword evidence="2" id="KW-1185">Reference proteome</keyword>
<organism evidence="1 2">
    <name type="scientific">Pseudomonas graminis</name>
    <dbReference type="NCBI Taxonomy" id="158627"/>
    <lineage>
        <taxon>Bacteria</taxon>
        <taxon>Pseudomonadati</taxon>
        <taxon>Pseudomonadota</taxon>
        <taxon>Gammaproteobacteria</taxon>
        <taxon>Pseudomonadales</taxon>
        <taxon>Pseudomonadaceae</taxon>
        <taxon>Pseudomonas</taxon>
    </lineage>
</organism>
<evidence type="ECO:0000313" key="2">
    <source>
        <dbReference type="Proteomes" id="UP000501989"/>
    </source>
</evidence>
<sequence>MKTVVESDASRSPEITITSLRPNAINQKPALTPNKTSAVLPLLISLAIHMSLKRNLRI</sequence>
<reference evidence="2" key="1">
    <citation type="submission" date="2019-12" db="EMBL/GenBank/DDBJ databases">
        <title>Endophytic bacteria associated with Panax ginseng seedlings.</title>
        <authorList>
            <person name="Park J.M."/>
            <person name="Shin R."/>
            <person name="Jo S.H."/>
        </authorList>
    </citation>
    <scope>NUCLEOTIDE SEQUENCE [LARGE SCALE GENOMIC DNA]</scope>
    <source>
        <strain evidence="2">PgKB30</strain>
    </source>
</reference>
<dbReference type="KEGG" id="pgg:FX982_03820"/>